<evidence type="ECO:0000313" key="1">
    <source>
        <dbReference type="EMBL" id="EGO18801.1"/>
    </source>
</evidence>
<organism>
    <name type="scientific">Serpula lacrymans var. lacrymans (strain S7.9)</name>
    <name type="common">Dry rot fungus</name>
    <dbReference type="NCBI Taxonomy" id="578457"/>
    <lineage>
        <taxon>Eukaryota</taxon>
        <taxon>Fungi</taxon>
        <taxon>Dikarya</taxon>
        <taxon>Basidiomycota</taxon>
        <taxon>Agaricomycotina</taxon>
        <taxon>Agaricomycetes</taxon>
        <taxon>Agaricomycetidae</taxon>
        <taxon>Boletales</taxon>
        <taxon>Coniophorineae</taxon>
        <taxon>Serpulaceae</taxon>
        <taxon>Serpula</taxon>
    </lineage>
</organism>
<proteinExistence type="predicted"/>
<dbReference type="KEGG" id="sla:SERLADRAFT_443774"/>
<accession>F8PDI0</accession>
<dbReference type="EMBL" id="GL945446">
    <property type="protein sequence ID" value="EGO18801.1"/>
    <property type="molecule type" value="Genomic_DNA"/>
</dbReference>
<dbReference type="HOGENOM" id="CLU_3107875_0_0_1"/>
<name>F8PDI0_SERL9</name>
<dbReference type="AlphaFoldDB" id="F8PDI0"/>
<dbReference type="Proteomes" id="UP000008064">
    <property type="component" value="Unassembled WGS sequence"/>
</dbReference>
<dbReference type="RefSeq" id="XP_007324454.1">
    <property type="nucleotide sequence ID" value="XM_007324392.1"/>
</dbReference>
<gene>
    <name evidence="1" type="ORF">SERLADRAFT_443774</name>
</gene>
<dbReference type="GeneID" id="18815980"/>
<protein>
    <submittedName>
        <fullName evidence="1">Uncharacterized protein</fullName>
    </submittedName>
</protein>
<reference evidence="1" key="1">
    <citation type="submission" date="2011-04" db="EMBL/GenBank/DDBJ databases">
        <title>Evolution of plant cell wall degrading machinery underlies the functional diversity of forest fungi.</title>
        <authorList>
            <consortium name="US DOE Joint Genome Institute (JGI-PGF)"/>
            <person name="Eastwood D.C."/>
            <person name="Floudas D."/>
            <person name="Binder M."/>
            <person name="Majcherczyk A."/>
            <person name="Schneider P."/>
            <person name="Aerts A."/>
            <person name="Asiegbu F.O."/>
            <person name="Baker S.E."/>
            <person name="Barry K."/>
            <person name="Bendiksby M."/>
            <person name="Blumentritt M."/>
            <person name="Coutinho P.M."/>
            <person name="Cullen D."/>
            <person name="Cullen D."/>
            <person name="Gathman A."/>
            <person name="Goodell B."/>
            <person name="Henrissat B."/>
            <person name="Ihrmark K."/>
            <person name="Kauserud H."/>
            <person name="Kohler A."/>
            <person name="LaButti K."/>
            <person name="Lapidus A."/>
            <person name="Lavin J.L."/>
            <person name="Lee Y.-H."/>
            <person name="Lindquist E."/>
            <person name="Lilly W."/>
            <person name="Lucas S."/>
            <person name="Morin E."/>
            <person name="Murat C."/>
            <person name="Oguiza J.A."/>
            <person name="Park J."/>
            <person name="Pisabarro A.G."/>
            <person name="Riley R."/>
            <person name="Rosling A."/>
            <person name="Salamov A."/>
            <person name="Schmidt O."/>
            <person name="Schmutz J."/>
            <person name="Skrede I."/>
            <person name="Stenlid J."/>
            <person name="Wiebenga A."/>
            <person name="Xie X."/>
            <person name="Kues U."/>
            <person name="Hibbett D.S."/>
            <person name="Hoffmeister D."/>
            <person name="Hogberg N."/>
            <person name="Martin F."/>
            <person name="Grigoriev I.V."/>
            <person name="Watkinson S.C."/>
        </authorList>
    </citation>
    <scope>NUCLEOTIDE SEQUENCE</scope>
    <source>
        <strain evidence="1">S7.9</strain>
    </source>
</reference>
<sequence>MSASVMQTMSLLTMKNAQAFSKTAPHILKDEILQYFDAAKAEAKFKEHHFT</sequence>